<dbReference type="Gene3D" id="3.10.310.10">
    <property type="entry name" value="Diaminopimelate Epimerase, Chain A, domain 1"/>
    <property type="match status" value="2"/>
</dbReference>
<dbReference type="PANTHER" id="PTHR13774:SF32">
    <property type="entry name" value="ANTISENSE-ENHANCING SEQUENCE 1"/>
    <property type="match status" value="1"/>
</dbReference>
<evidence type="ECO:0000256" key="1">
    <source>
        <dbReference type="PIRSR" id="PIRSR016184-1"/>
    </source>
</evidence>
<dbReference type="PIRSF" id="PIRSF016184">
    <property type="entry name" value="PhzC_PhzF"/>
    <property type="match status" value="1"/>
</dbReference>
<evidence type="ECO:0000313" key="2">
    <source>
        <dbReference type="EMBL" id="OAX77456.1"/>
    </source>
</evidence>
<protein>
    <recommendedName>
        <fullName evidence="4">Phenazine biosynthesis protein</fullName>
    </recommendedName>
</protein>
<organism evidence="2 3">
    <name type="scientific">Emergomyces africanus</name>
    <dbReference type="NCBI Taxonomy" id="1955775"/>
    <lineage>
        <taxon>Eukaryota</taxon>
        <taxon>Fungi</taxon>
        <taxon>Dikarya</taxon>
        <taxon>Ascomycota</taxon>
        <taxon>Pezizomycotina</taxon>
        <taxon>Eurotiomycetes</taxon>
        <taxon>Eurotiomycetidae</taxon>
        <taxon>Onygenales</taxon>
        <taxon>Ajellomycetaceae</taxon>
        <taxon>Emergomyces</taxon>
    </lineage>
</organism>
<dbReference type="NCBIfam" id="TIGR00654">
    <property type="entry name" value="PhzF_family"/>
    <property type="match status" value="1"/>
</dbReference>
<dbReference type="EMBL" id="LGUA01002502">
    <property type="protein sequence ID" value="OAX77456.1"/>
    <property type="molecule type" value="Genomic_DNA"/>
</dbReference>
<dbReference type="STRING" id="1658172.A0A1B7NL80"/>
<dbReference type="GO" id="GO:0005737">
    <property type="term" value="C:cytoplasm"/>
    <property type="evidence" value="ECO:0007669"/>
    <property type="project" value="TreeGrafter"/>
</dbReference>
<reference evidence="2 3" key="1">
    <citation type="submission" date="2015-07" db="EMBL/GenBank/DDBJ databases">
        <title>Emmonsia species relationships and genome sequence.</title>
        <authorList>
            <person name="Cuomo C.A."/>
            <person name="Schwartz I.S."/>
            <person name="Kenyon C."/>
            <person name="de Hoog G.S."/>
            <person name="Govender N.P."/>
            <person name="Botha A."/>
            <person name="Moreno L."/>
            <person name="de Vries M."/>
            <person name="Munoz J.F."/>
            <person name="Stielow J.B."/>
        </authorList>
    </citation>
    <scope>NUCLEOTIDE SEQUENCE [LARGE SCALE GENOMIC DNA]</scope>
    <source>
        <strain evidence="2 3">CBS 136260</strain>
    </source>
</reference>
<dbReference type="SUPFAM" id="SSF54506">
    <property type="entry name" value="Diaminopimelate epimerase-like"/>
    <property type="match status" value="1"/>
</dbReference>
<dbReference type="OrthoDB" id="75169at2759"/>
<feature type="active site" evidence="1">
    <location>
        <position position="49"/>
    </location>
</feature>
<dbReference type="PANTHER" id="PTHR13774">
    <property type="entry name" value="PHENAZINE BIOSYNTHESIS PROTEIN"/>
    <property type="match status" value="1"/>
</dbReference>
<dbReference type="AlphaFoldDB" id="A0A1B7NL80"/>
<dbReference type="Proteomes" id="UP000091918">
    <property type="component" value="Unassembled WGS sequence"/>
</dbReference>
<dbReference type="Pfam" id="PF02567">
    <property type="entry name" value="PhzC-PhzF"/>
    <property type="match status" value="1"/>
</dbReference>
<name>A0A1B7NL80_9EURO</name>
<keyword evidence="3" id="KW-1185">Reference proteome</keyword>
<comment type="caution">
    <text evidence="2">The sequence shown here is derived from an EMBL/GenBank/DDBJ whole genome shotgun (WGS) entry which is preliminary data.</text>
</comment>
<dbReference type="InterPro" id="IPR003719">
    <property type="entry name" value="Phenazine_PhzF-like"/>
</dbReference>
<proteinExistence type="predicted"/>
<gene>
    <name evidence="2" type="ORF">ACJ72_08244</name>
</gene>
<sequence length="345" mass="36626">MSHTIPFSIVDVFSSTAFKGNPLAVVNDLSSTLSTTQMQLITRQFNLSETTFINPPTIPNAAFRLRSFLPDGKEVFGAGHNSLGALWWLAKHGHLQDIVAAVKEGDASTLRFNFSQQMGDDELPVSIMQGADGELAVTLQQVPPQYYGIHNNLASLAQVLGIDKHDIGFEFGGKQIRDAQVVSTSSSRHLLVPIANVTVLTSIKLRDRDALLREIVSVDALAYGMYLFTPSPLISSTKEGVRSPVFQARFFSPGMAGEDPATGSAAGPLAAYLQNEGALSVKQGENREISVLQGLRVGRACLLTVGVERGEKGDGVGGGINISLSGGGAEVMTGEVVIPGGDVEF</sequence>
<accession>A0A1B7NL80</accession>
<evidence type="ECO:0008006" key="4">
    <source>
        <dbReference type="Google" id="ProtNLM"/>
    </source>
</evidence>
<dbReference type="GO" id="GO:0016853">
    <property type="term" value="F:isomerase activity"/>
    <property type="evidence" value="ECO:0007669"/>
    <property type="project" value="TreeGrafter"/>
</dbReference>
<evidence type="ECO:0000313" key="3">
    <source>
        <dbReference type="Proteomes" id="UP000091918"/>
    </source>
</evidence>